<dbReference type="EMBL" id="QZEY01000006">
    <property type="protein sequence ID" value="RJL31682.1"/>
    <property type="molecule type" value="Genomic_DNA"/>
</dbReference>
<dbReference type="Proteomes" id="UP000265768">
    <property type="component" value="Unassembled WGS sequence"/>
</dbReference>
<keyword evidence="2" id="KW-1185">Reference proteome</keyword>
<proteinExistence type="predicted"/>
<name>A0A3A4BKW0_9ACTN</name>
<accession>A0A3A4BKW0</accession>
<organism evidence="1 2">
    <name type="scientific">Bailinhaonella thermotolerans</name>
    <dbReference type="NCBI Taxonomy" id="1070861"/>
    <lineage>
        <taxon>Bacteria</taxon>
        <taxon>Bacillati</taxon>
        <taxon>Actinomycetota</taxon>
        <taxon>Actinomycetes</taxon>
        <taxon>Streptosporangiales</taxon>
        <taxon>Streptosporangiaceae</taxon>
        <taxon>Bailinhaonella</taxon>
    </lineage>
</organism>
<comment type="caution">
    <text evidence="1">The sequence shown here is derived from an EMBL/GenBank/DDBJ whole genome shotgun (WGS) entry which is preliminary data.</text>
</comment>
<evidence type="ECO:0000313" key="1">
    <source>
        <dbReference type="EMBL" id="RJL31682.1"/>
    </source>
</evidence>
<gene>
    <name evidence="1" type="ORF">D5H75_18435</name>
</gene>
<sequence>MGGAVSRWWNDPGAGLGPGDRVRLDALAALYPVWELSRENGGGWSAVRRGVLGPREAAAGLVGALSAASLAELGAKLAAQDRLAAAWSLLAVCDPQDPAERPAGPYGGSGGLLGPGALPYGVAEGVPVARTVEKARRILRGMTERARREGG</sequence>
<evidence type="ECO:0000313" key="2">
    <source>
        <dbReference type="Proteomes" id="UP000265768"/>
    </source>
</evidence>
<reference evidence="1 2" key="1">
    <citation type="submission" date="2018-09" db="EMBL/GenBank/DDBJ databases">
        <title>YIM 75507 draft genome.</title>
        <authorList>
            <person name="Tang S."/>
            <person name="Feng Y."/>
        </authorList>
    </citation>
    <scope>NUCLEOTIDE SEQUENCE [LARGE SCALE GENOMIC DNA]</scope>
    <source>
        <strain evidence="1 2">YIM 75507</strain>
    </source>
</reference>
<dbReference type="AlphaFoldDB" id="A0A3A4BKW0"/>
<protein>
    <submittedName>
        <fullName evidence="1">Uncharacterized protein</fullName>
    </submittedName>
</protein>